<evidence type="ECO:0000256" key="1">
    <source>
        <dbReference type="ARBA" id="ARBA00008857"/>
    </source>
</evidence>
<feature type="domain" description="Core-binding (CB)" evidence="8">
    <location>
        <begin position="72"/>
        <end position="156"/>
    </location>
</feature>
<evidence type="ECO:0000259" key="8">
    <source>
        <dbReference type="PROSITE" id="PS51900"/>
    </source>
</evidence>
<keyword evidence="3 5" id="KW-0238">DNA-binding</keyword>
<evidence type="ECO:0000313" key="9">
    <source>
        <dbReference type="EMBL" id="WCC79837.1"/>
    </source>
</evidence>
<dbReference type="EMBL" id="CP115668">
    <property type="protein sequence ID" value="WCC79837.1"/>
    <property type="molecule type" value="Genomic_DNA"/>
</dbReference>
<evidence type="ECO:0000259" key="7">
    <source>
        <dbReference type="PROSITE" id="PS51898"/>
    </source>
</evidence>
<reference evidence="9 10" key="1">
    <citation type="submission" date="2023-01" db="EMBL/GenBank/DDBJ databases">
        <authorList>
            <person name="Lee S.H."/>
            <person name="Jung H.S."/>
            <person name="Yun J.U."/>
        </authorList>
    </citation>
    <scope>NUCLEOTIDE SEQUENCE [LARGE SCALE GENOMIC DNA]</scope>
    <source>
        <strain evidence="9 10">CBA3108</strain>
    </source>
</reference>
<dbReference type="InterPro" id="IPR004107">
    <property type="entry name" value="Integrase_SAM-like_N"/>
</dbReference>
<gene>
    <name evidence="9" type="ORF">O6R08_10310</name>
</gene>
<keyword evidence="4" id="KW-0233">DNA recombination</keyword>
<evidence type="ECO:0000313" key="10">
    <source>
        <dbReference type="Proteomes" id="UP001212097"/>
    </source>
</evidence>
<dbReference type="PROSITE" id="PS51900">
    <property type="entry name" value="CB"/>
    <property type="match status" value="1"/>
</dbReference>
<proteinExistence type="inferred from homology"/>
<dbReference type="SUPFAM" id="SSF56349">
    <property type="entry name" value="DNA breaking-rejoining enzymes"/>
    <property type="match status" value="1"/>
</dbReference>
<evidence type="ECO:0000256" key="6">
    <source>
        <dbReference type="SAM" id="MobiDB-lite"/>
    </source>
</evidence>
<keyword evidence="10" id="KW-1185">Reference proteome</keyword>
<dbReference type="Gene3D" id="1.10.443.10">
    <property type="entry name" value="Intergrase catalytic core"/>
    <property type="match status" value="1"/>
</dbReference>
<dbReference type="PANTHER" id="PTHR30629">
    <property type="entry name" value="PROPHAGE INTEGRASE"/>
    <property type="match status" value="1"/>
</dbReference>
<protein>
    <submittedName>
        <fullName evidence="9">Tyrosine-type recombinase/integrase</fullName>
    </submittedName>
</protein>
<organism evidence="9 10">
    <name type="scientific">Cutibacterium equinum</name>
    <dbReference type="NCBI Taxonomy" id="3016342"/>
    <lineage>
        <taxon>Bacteria</taxon>
        <taxon>Bacillati</taxon>
        <taxon>Actinomycetota</taxon>
        <taxon>Actinomycetes</taxon>
        <taxon>Propionibacteriales</taxon>
        <taxon>Propionibacteriaceae</taxon>
        <taxon>Cutibacterium</taxon>
    </lineage>
</organism>
<dbReference type="PANTHER" id="PTHR30629:SF2">
    <property type="entry name" value="PROPHAGE INTEGRASE INTS-RELATED"/>
    <property type="match status" value="1"/>
</dbReference>
<comment type="similarity">
    <text evidence="1">Belongs to the 'phage' integrase family.</text>
</comment>
<dbReference type="InterPro" id="IPR044068">
    <property type="entry name" value="CB"/>
</dbReference>
<feature type="domain" description="Tyr recombinase" evidence="7">
    <location>
        <begin position="185"/>
        <end position="388"/>
    </location>
</feature>
<evidence type="ECO:0000256" key="4">
    <source>
        <dbReference type="ARBA" id="ARBA00023172"/>
    </source>
</evidence>
<dbReference type="RefSeq" id="WP_271418022.1">
    <property type="nucleotide sequence ID" value="NZ_CP115668.1"/>
</dbReference>
<dbReference type="InterPro" id="IPR002104">
    <property type="entry name" value="Integrase_catalytic"/>
</dbReference>
<evidence type="ECO:0000256" key="5">
    <source>
        <dbReference type="PROSITE-ProRule" id="PRU01248"/>
    </source>
</evidence>
<accession>A0ABY7QXR7</accession>
<keyword evidence="2" id="KW-0229">DNA integration</keyword>
<feature type="compositionally biased region" description="Polar residues" evidence="6">
    <location>
        <begin position="48"/>
        <end position="59"/>
    </location>
</feature>
<sequence>MASLYQRSETVMSSNGTEHTYDYWIAEEVLKDEEGRRLQVRGRGRTPRQANQRLRNNLQKRLGRPSRRRGGITTDQYVERWLEQSLDAHSIKPQTAEAHKRRYRKWASPQIGSTPLEELTPDTLKTLLHNPELVHAGPSAVEAVYKTLKALLNHAVKNEVLKTNPMNSVSTPKARSKVNEEDIAHADKRATIARYLIRWLKNPDCPYHEHYPLIFAMFLGLRRAETLGITWDCFHQRMTQLEIKQQLIRRNDGTYFIQPETKTKQARTLILPKDWIAAFKLQRDKKIEAQEEWAQNLVFLKNNGKPITYPEYSRIWHKTLEAYMTKDGKKLREDDIWRPHSNRKITASLLASQGVSPQIAQTILGHQSEAMTHYYTTISKQAQKDAMNVYAEVF</sequence>
<dbReference type="Proteomes" id="UP001212097">
    <property type="component" value="Chromosome"/>
</dbReference>
<name>A0ABY7QXR7_9ACTN</name>
<evidence type="ECO:0000256" key="2">
    <source>
        <dbReference type="ARBA" id="ARBA00022908"/>
    </source>
</evidence>
<dbReference type="InterPro" id="IPR011010">
    <property type="entry name" value="DNA_brk_join_enz"/>
</dbReference>
<reference evidence="9 10" key="2">
    <citation type="submission" date="2023-06" db="EMBL/GenBank/DDBJ databases">
        <title>The Gram-positive Non-spore-bearing Anaerobic Bacilli of Human Feces.</title>
        <authorList>
            <person name="Eggerth A.H."/>
        </authorList>
    </citation>
    <scope>NUCLEOTIDE SEQUENCE [LARGE SCALE GENOMIC DNA]</scope>
    <source>
        <strain evidence="9 10">CBA3108</strain>
    </source>
</reference>
<dbReference type="Gene3D" id="1.10.150.130">
    <property type="match status" value="1"/>
</dbReference>
<dbReference type="Pfam" id="PF00589">
    <property type="entry name" value="Phage_integrase"/>
    <property type="match status" value="1"/>
</dbReference>
<feature type="compositionally biased region" description="Basic residues" evidence="6">
    <location>
        <begin position="61"/>
        <end position="70"/>
    </location>
</feature>
<feature type="region of interest" description="Disordered" evidence="6">
    <location>
        <begin position="39"/>
        <end position="70"/>
    </location>
</feature>
<evidence type="ECO:0000256" key="3">
    <source>
        <dbReference type="ARBA" id="ARBA00023125"/>
    </source>
</evidence>
<dbReference type="InterPro" id="IPR013762">
    <property type="entry name" value="Integrase-like_cat_sf"/>
</dbReference>
<dbReference type="PROSITE" id="PS51898">
    <property type="entry name" value="TYR_RECOMBINASE"/>
    <property type="match status" value="1"/>
</dbReference>
<dbReference type="InterPro" id="IPR010998">
    <property type="entry name" value="Integrase_recombinase_N"/>
</dbReference>
<dbReference type="InterPro" id="IPR050808">
    <property type="entry name" value="Phage_Integrase"/>
</dbReference>
<dbReference type="Pfam" id="PF14659">
    <property type="entry name" value="Phage_int_SAM_3"/>
    <property type="match status" value="1"/>
</dbReference>